<evidence type="ECO:0000313" key="5">
    <source>
        <dbReference type="EMBL" id="KIM80881.1"/>
    </source>
</evidence>
<feature type="transmembrane region" description="Helical" evidence="3">
    <location>
        <begin position="123"/>
        <end position="141"/>
    </location>
</feature>
<dbReference type="STRING" id="765440.A0A0C3FNU5"/>
<dbReference type="EMBL" id="KN833002">
    <property type="protein sequence ID" value="KIM80881.1"/>
    <property type="molecule type" value="Genomic_DNA"/>
</dbReference>
<dbReference type="HOGENOM" id="CLU_001265_1_2_1"/>
<gene>
    <name evidence="5" type="ORF">PILCRDRAFT_9303</name>
</gene>
<feature type="transmembrane region" description="Helical" evidence="3">
    <location>
        <begin position="415"/>
        <end position="433"/>
    </location>
</feature>
<dbReference type="InterPro" id="IPR050327">
    <property type="entry name" value="Proton-linked_MCT"/>
</dbReference>
<feature type="transmembrane region" description="Helical" evidence="3">
    <location>
        <begin position="51"/>
        <end position="72"/>
    </location>
</feature>
<proteinExistence type="inferred from homology"/>
<protein>
    <recommendedName>
        <fullName evidence="4">Major facilitator superfamily (MFS) profile domain-containing protein</fullName>
    </recommendedName>
</protein>
<accession>A0A0C3FNU5</accession>
<comment type="similarity">
    <text evidence="2">Belongs to the major facilitator superfamily. Monocarboxylate porter (TC 2.A.1.13) family.</text>
</comment>
<dbReference type="PANTHER" id="PTHR11360:SF305">
    <property type="entry name" value="MAJOR FACILITATOR SUPERFAMILY (MFS) PROFILE DOMAIN-CONTAINING PROTEIN"/>
    <property type="match status" value="1"/>
</dbReference>
<name>A0A0C3FNU5_PILCF</name>
<feature type="transmembrane region" description="Helical" evidence="3">
    <location>
        <begin position="147"/>
        <end position="169"/>
    </location>
</feature>
<feature type="transmembrane region" description="Helical" evidence="3">
    <location>
        <begin position="181"/>
        <end position="204"/>
    </location>
</feature>
<dbReference type="InterPro" id="IPR020846">
    <property type="entry name" value="MFS_dom"/>
</dbReference>
<feature type="transmembrane region" description="Helical" evidence="3">
    <location>
        <begin position="210"/>
        <end position="231"/>
    </location>
</feature>
<keyword evidence="3" id="KW-0812">Transmembrane</keyword>
<evidence type="ECO:0000256" key="1">
    <source>
        <dbReference type="ARBA" id="ARBA00004141"/>
    </source>
</evidence>
<dbReference type="GO" id="GO:0016020">
    <property type="term" value="C:membrane"/>
    <property type="evidence" value="ECO:0007669"/>
    <property type="project" value="UniProtKB-SubCell"/>
</dbReference>
<evidence type="ECO:0000259" key="4">
    <source>
        <dbReference type="PROSITE" id="PS50850"/>
    </source>
</evidence>
<dbReference type="PROSITE" id="PS50850">
    <property type="entry name" value="MFS"/>
    <property type="match status" value="1"/>
</dbReference>
<dbReference type="SUPFAM" id="SSF103473">
    <property type="entry name" value="MFS general substrate transporter"/>
    <property type="match status" value="1"/>
</dbReference>
<dbReference type="InterPro" id="IPR036259">
    <property type="entry name" value="MFS_trans_sf"/>
</dbReference>
<dbReference type="Proteomes" id="UP000054166">
    <property type="component" value="Unassembled WGS sequence"/>
</dbReference>
<feature type="domain" description="Major facilitator superfamily (MFS) profile" evidence="4">
    <location>
        <begin position="251"/>
        <end position="445"/>
    </location>
</feature>
<dbReference type="PANTHER" id="PTHR11360">
    <property type="entry name" value="MONOCARBOXYLATE TRANSPORTER"/>
    <property type="match status" value="1"/>
</dbReference>
<evidence type="ECO:0000313" key="6">
    <source>
        <dbReference type="Proteomes" id="UP000054166"/>
    </source>
</evidence>
<feature type="transmembrane region" description="Helical" evidence="3">
    <location>
        <begin position="318"/>
        <end position="336"/>
    </location>
</feature>
<feature type="transmembrane region" description="Helical" evidence="3">
    <location>
        <begin position="252"/>
        <end position="273"/>
    </location>
</feature>
<dbReference type="OrthoDB" id="2213137at2759"/>
<dbReference type="InterPro" id="IPR011701">
    <property type="entry name" value="MFS"/>
</dbReference>
<dbReference type="GO" id="GO:0022857">
    <property type="term" value="F:transmembrane transporter activity"/>
    <property type="evidence" value="ECO:0007669"/>
    <property type="project" value="InterPro"/>
</dbReference>
<keyword evidence="6" id="KW-1185">Reference proteome</keyword>
<dbReference type="AlphaFoldDB" id="A0A0C3FNU5"/>
<organism evidence="5 6">
    <name type="scientific">Piloderma croceum (strain F 1598)</name>
    <dbReference type="NCBI Taxonomy" id="765440"/>
    <lineage>
        <taxon>Eukaryota</taxon>
        <taxon>Fungi</taxon>
        <taxon>Dikarya</taxon>
        <taxon>Basidiomycota</taxon>
        <taxon>Agaricomycotina</taxon>
        <taxon>Agaricomycetes</taxon>
        <taxon>Agaricomycetidae</taxon>
        <taxon>Atheliales</taxon>
        <taxon>Atheliaceae</taxon>
        <taxon>Piloderma</taxon>
    </lineage>
</organism>
<dbReference type="Gene3D" id="1.20.1250.20">
    <property type="entry name" value="MFS general substrate transporter like domains"/>
    <property type="match status" value="2"/>
</dbReference>
<feature type="transmembrane region" description="Helical" evidence="3">
    <location>
        <begin position="342"/>
        <end position="364"/>
    </location>
</feature>
<dbReference type="InParanoid" id="A0A0C3FNU5"/>
<keyword evidence="3" id="KW-0472">Membrane</keyword>
<dbReference type="Pfam" id="PF07690">
    <property type="entry name" value="MFS_1"/>
    <property type="match status" value="1"/>
</dbReference>
<reference evidence="5 6" key="1">
    <citation type="submission" date="2014-04" db="EMBL/GenBank/DDBJ databases">
        <authorList>
            <consortium name="DOE Joint Genome Institute"/>
            <person name="Kuo A."/>
            <person name="Tarkka M."/>
            <person name="Buscot F."/>
            <person name="Kohler A."/>
            <person name="Nagy L.G."/>
            <person name="Floudas D."/>
            <person name="Copeland A."/>
            <person name="Barry K.W."/>
            <person name="Cichocki N."/>
            <person name="Veneault-Fourrey C."/>
            <person name="LaButti K."/>
            <person name="Lindquist E.A."/>
            <person name="Lipzen A."/>
            <person name="Lundell T."/>
            <person name="Morin E."/>
            <person name="Murat C."/>
            <person name="Sun H."/>
            <person name="Tunlid A."/>
            <person name="Henrissat B."/>
            <person name="Grigoriev I.V."/>
            <person name="Hibbett D.S."/>
            <person name="Martin F."/>
            <person name="Nordberg H.P."/>
            <person name="Cantor M.N."/>
            <person name="Hua S.X."/>
        </authorList>
    </citation>
    <scope>NUCLEOTIDE SEQUENCE [LARGE SCALE GENOMIC DNA]</scope>
    <source>
        <strain evidence="5 6">F 1598</strain>
    </source>
</reference>
<feature type="transmembrane region" description="Helical" evidence="3">
    <location>
        <begin position="279"/>
        <end position="297"/>
    </location>
</feature>
<evidence type="ECO:0000256" key="2">
    <source>
        <dbReference type="ARBA" id="ARBA00006727"/>
    </source>
</evidence>
<feature type="transmembrane region" description="Helical" evidence="3">
    <location>
        <begin position="376"/>
        <end position="395"/>
    </location>
</feature>
<keyword evidence="3" id="KW-1133">Transmembrane helix</keyword>
<evidence type="ECO:0000256" key="3">
    <source>
        <dbReference type="SAM" id="Phobius"/>
    </source>
</evidence>
<reference evidence="6" key="2">
    <citation type="submission" date="2015-01" db="EMBL/GenBank/DDBJ databases">
        <title>Evolutionary Origins and Diversification of the Mycorrhizal Mutualists.</title>
        <authorList>
            <consortium name="DOE Joint Genome Institute"/>
            <consortium name="Mycorrhizal Genomics Consortium"/>
            <person name="Kohler A."/>
            <person name="Kuo A."/>
            <person name="Nagy L.G."/>
            <person name="Floudas D."/>
            <person name="Copeland A."/>
            <person name="Barry K.W."/>
            <person name="Cichocki N."/>
            <person name="Veneault-Fourrey C."/>
            <person name="LaButti K."/>
            <person name="Lindquist E.A."/>
            <person name="Lipzen A."/>
            <person name="Lundell T."/>
            <person name="Morin E."/>
            <person name="Murat C."/>
            <person name="Riley R."/>
            <person name="Ohm R."/>
            <person name="Sun H."/>
            <person name="Tunlid A."/>
            <person name="Henrissat B."/>
            <person name="Grigoriev I.V."/>
            <person name="Hibbett D.S."/>
            <person name="Martin F."/>
        </authorList>
    </citation>
    <scope>NUCLEOTIDE SEQUENCE [LARGE SCALE GENOMIC DNA]</scope>
    <source>
        <strain evidence="6">F 1598</strain>
    </source>
</reference>
<feature type="transmembrane region" description="Helical" evidence="3">
    <location>
        <begin position="92"/>
        <end position="111"/>
    </location>
</feature>
<comment type="subcellular location">
    <subcellularLocation>
        <location evidence="1">Membrane</location>
        <topology evidence="1">Multi-pass membrane protein</topology>
    </subcellularLocation>
</comment>
<sequence>MSLKTNSPTTVEHGAVELLPISPHINNVSESTSQVTPTGRQEIVDDAPDGGYGWIITAACSVLCFFLVGLGYSWGVMQARLAAENLAADSTLAFIGSTAVSCVSFGAVLNGRLIRHIGTRNSALVASILMGSGLILSGWATKSVPGLFITNGLIMGYGISVAFMAGGTLPSQYFTKKRGIANGLVFAGGGIGGAVLSVSMQALLNRVGVAWTFRILGFVTLAATIPAAMLLKERTRRASSSIEWSLFRDPKFVLLFVGSGIATFPLLVPPFFIPLYASSIGITAGTGSVLVAVYNLSSACGRVGFGFLGDYIGPTSSLALSMVITALSMLAIWPVSSSIAPFIAFTVINGVGNGGFFSTIPSVVGHIYGPTRVPPALAMVVTAWAAGYFMGAPVAGYILERYGGAEAGQAAFRPAMYYAGSMSLASAMIIFAIRHQMTRNFFAFA</sequence>